<proteinExistence type="predicted"/>
<dbReference type="Proteomes" id="UP000289738">
    <property type="component" value="Chromosome A10"/>
</dbReference>
<keyword evidence="3" id="KW-1185">Reference proteome</keyword>
<evidence type="ECO:0000313" key="3">
    <source>
        <dbReference type="Proteomes" id="UP000289738"/>
    </source>
</evidence>
<reference evidence="2 3" key="1">
    <citation type="submission" date="2019-01" db="EMBL/GenBank/DDBJ databases">
        <title>Sequencing of cultivated peanut Arachis hypogaea provides insights into genome evolution and oil improvement.</title>
        <authorList>
            <person name="Chen X."/>
        </authorList>
    </citation>
    <scope>NUCLEOTIDE SEQUENCE [LARGE SCALE GENOMIC DNA]</scope>
    <source>
        <strain evidence="3">cv. Fuhuasheng</strain>
        <tissue evidence="2">Leaves</tissue>
    </source>
</reference>
<organism evidence="2 3">
    <name type="scientific">Arachis hypogaea</name>
    <name type="common">Peanut</name>
    <dbReference type="NCBI Taxonomy" id="3818"/>
    <lineage>
        <taxon>Eukaryota</taxon>
        <taxon>Viridiplantae</taxon>
        <taxon>Streptophyta</taxon>
        <taxon>Embryophyta</taxon>
        <taxon>Tracheophyta</taxon>
        <taxon>Spermatophyta</taxon>
        <taxon>Magnoliopsida</taxon>
        <taxon>eudicotyledons</taxon>
        <taxon>Gunneridae</taxon>
        <taxon>Pentapetalae</taxon>
        <taxon>rosids</taxon>
        <taxon>fabids</taxon>
        <taxon>Fabales</taxon>
        <taxon>Fabaceae</taxon>
        <taxon>Papilionoideae</taxon>
        <taxon>50 kb inversion clade</taxon>
        <taxon>dalbergioids sensu lato</taxon>
        <taxon>Dalbergieae</taxon>
        <taxon>Pterocarpus clade</taxon>
        <taxon>Arachis</taxon>
    </lineage>
</organism>
<dbReference type="AlphaFoldDB" id="A0A445B2E8"/>
<protein>
    <submittedName>
        <fullName evidence="2">Uncharacterized protein</fullName>
    </submittedName>
</protein>
<feature type="region of interest" description="Disordered" evidence="1">
    <location>
        <begin position="84"/>
        <end position="143"/>
    </location>
</feature>
<feature type="region of interest" description="Disordered" evidence="1">
    <location>
        <begin position="32"/>
        <end position="65"/>
    </location>
</feature>
<accession>A0A445B2E8</accession>
<evidence type="ECO:0000256" key="1">
    <source>
        <dbReference type="SAM" id="MobiDB-lite"/>
    </source>
</evidence>
<evidence type="ECO:0000313" key="2">
    <source>
        <dbReference type="EMBL" id="RYR32867.1"/>
    </source>
</evidence>
<feature type="compositionally biased region" description="Basic residues" evidence="1">
    <location>
        <begin position="46"/>
        <end position="57"/>
    </location>
</feature>
<name>A0A445B2E8_ARAHY</name>
<sequence length="404" mass="44393">MDLASLERIMENNQLTLSSIRTISMGVSYRTGPNFTAKPNRNLQQPKRKPKKPISRCKKTEKTDRTKPLLVRFGSVRLLKLQPTERDGSSTRTRGYPLRPYPVGAGLNPTRSEAGLNRGGLMSGAGRGRVQAKPAPTRPGVRVSLEKPQFSPSVTQSVKVRNPFLSSHFLCSSALLQDHSESSHHSQFLFTSCLHPKKEQSSSCFPQKNLASSTAAAVRRAQKLRLFVVLQPLSSFPYSSSVLLAAQSCFARRLSSCSSLEEIILTILNAHCSLIHLLVAVAVSLAIAIACEPVTGAPFLCLSESVTIQELKNHEEEVKRNQSLKSLLLSPCEQDGWALFRSSSYERCTDFTFGLVEFYDKLRSDEESFEIVMIPLDEDGAGTRRDGLGYYSLLPAGSDGAGSI</sequence>
<gene>
    <name evidence="2" type="ORF">Ahy_A10g047397</name>
</gene>
<comment type="caution">
    <text evidence="2">The sequence shown here is derived from an EMBL/GenBank/DDBJ whole genome shotgun (WGS) entry which is preliminary data.</text>
</comment>
<feature type="compositionally biased region" description="Gly residues" evidence="1">
    <location>
        <begin position="117"/>
        <end position="127"/>
    </location>
</feature>
<feature type="compositionally biased region" description="Polar residues" evidence="1">
    <location>
        <begin position="32"/>
        <end position="45"/>
    </location>
</feature>
<dbReference type="EMBL" id="SDMP01000010">
    <property type="protein sequence ID" value="RYR32867.1"/>
    <property type="molecule type" value="Genomic_DNA"/>
</dbReference>